<proteinExistence type="predicted"/>
<dbReference type="OrthoDB" id="1735978at2"/>
<dbReference type="PANTHER" id="PTHR23036:SF151">
    <property type="entry name" value="FIBRONECTIN TYPE-III DOMAIN-CONTAINING PROTEIN"/>
    <property type="match status" value="1"/>
</dbReference>
<feature type="compositionally biased region" description="Acidic residues" evidence="6">
    <location>
        <begin position="575"/>
        <end position="692"/>
    </location>
</feature>
<dbReference type="SUPFAM" id="SSF49265">
    <property type="entry name" value="Fibronectin type III"/>
    <property type="match status" value="2"/>
</dbReference>
<evidence type="ECO:0000256" key="3">
    <source>
        <dbReference type="ARBA" id="ARBA00023157"/>
    </source>
</evidence>
<keyword evidence="3" id="KW-1015">Disulfide bond</keyword>
<dbReference type="InterPro" id="IPR050379">
    <property type="entry name" value="Type-I_Cytokine_Rcpt"/>
</dbReference>
<dbReference type="InterPro" id="IPR003961">
    <property type="entry name" value="FN3_dom"/>
</dbReference>
<dbReference type="InterPro" id="IPR036116">
    <property type="entry name" value="FN3_sf"/>
</dbReference>
<dbReference type="InterPro" id="IPR013783">
    <property type="entry name" value="Ig-like_fold"/>
</dbReference>
<protein>
    <submittedName>
        <fullName evidence="8">Ferrous iron transporter A</fullName>
    </submittedName>
</protein>
<organism evidence="8 9">
    <name type="scientific">Acetivibrio saccincola</name>
    <dbReference type="NCBI Taxonomy" id="1677857"/>
    <lineage>
        <taxon>Bacteria</taxon>
        <taxon>Bacillati</taxon>
        <taxon>Bacillota</taxon>
        <taxon>Clostridia</taxon>
        <taxon>Eubacteriales</taxon>
        <taxon>Oscillospiraceae</taxon>
        <taxon>Acetivibrio</taxon>
    </lineage>
</organism>
<keyword evidence="2" id="KW-0677">Repeat</keyword>
<evidence type="ECO:0000259" key="7">
    <source>
        <dbReference type="PROSITE" id="PS50853"/>
    </source>
</evidence>
<keyword evidence="4" id="KW-0675">Receptor</keyword>
<evidence type="ECO:0000256" key="1">
    <source>
        <dbReference type="ARBA" id="ARBA00022729"/>
    </source>
</evidence>
<dbReference type="PROSITE" id="PS50853">
    <property type="entry name" value="FN3"/>
    <property type="match status" value="2"/>
</dbReference>
<feature type="domain" description="Fibronectin type-III" evidence="7">
    <location>
        <begin position="904"/>
        <end position="1000"/>
    </location>
</feature>
<name>A0A2S8R7Z5_9FIRM</name>
<dbReference type="Gene3D" id="2.60.40.10">
    <property type="entry name" value="Immunoglobulins"/>
    <property type="match status" value="3"/>
</dbReference>
<dbReference type="GO" id="GO:0004896">
    <property type="term" value="F:cytokine receptor activity"/>
    <property type="evidence" value="ECO:0007669"/>
    <property type="project" value="TreeGrafter"/>
</dbReference>
<dbReference type="GO" id="GO:0043235">
    <property type="term" value="C:receptor complex"/>
    <property type="evidence" value="ECO:0007669"/>
    <property type="project" value="TreeGrafter"/>
</dbReference>
<dbReference type="Proteomes" id="UP000239720">
    <property type="component" value="Unassembled WGS sequence"/>
</dbReference>
<dbReference type="RefSeq" id="WP_105367620.1">
    <property type="nucleotide sequence ID" value="NZ_NEMB01000003.1"/>
</dbReference>
<dbReference type="GO" id="GO:0019955">
    <property type="term" value="F:cytokine binding"/>
    <property type="evidence" value="ECO:0007669"/>
    <property type="project" value="TreeGrafter"/>
</dbReference>
<sequence length="1382" mass="156122">MNAAKKLIPIIIILSMVIQPEIGFASNSANPPTELRVEAINDDQPAIGYNEYDRYYVDFAWNLTFPGEAVGKYVNFYTRKIPKSYSPGGARTLKEGSIPVTSGAYKHRLRELDSGTIYHIDATSYYTYYNEGGNILYSTESGRSNIVKVLTDIELNAYALGTNQIKIEWDDVWDSDGRIGYKLYVSENETFANTPPIFIRKDQIGEGKAVSVNESTGKLEYIHNVRDPGRVYYVRIEPDITDEEIKRNQYTKTIAVSSFILVKTTKMSSTPEGTVWKLEWTPVVTGLGDGDIDITYHIYRGNADSNELPQYMSEVNGTEFFVTIPYDDIQHYFIIRAIVTRNGQDVYKGIRIESQEVFLKESEVPSRPASPELVDSFKRFDGEIIISYQDELEPRSATILWRAPAKADGEIDTDVLYDIWLVDDPNTVDNPPPHTKIASDANMGSGNFVFDGNNLIGYKFSITGLTPNSTYYLKIVAKKQYIEYVNDVLQLVTYNSDPAYKIIITPPEGPDEQPLVPGRPPLRVKKDAKGNNMITHDSVVIQLKNLWYEKYNHETGKWEYISAEEYFEKTNPTAGEEEDEEEGADEDESNEDGNGEDEDIDEDEPDGEDPSGGDPDGEDPDGEDPDGEDPSGGEPEEEEEDEEESGGDPDGGEPSGEDPNGEDPDGEDPDGEDPDGEDPDGEDPDGESEEPEEYRIVSYDPGVTIDVGCIEFVEGMSYDILATIPADKITDFPTDPNDDMENPNLNPDKKKHNIDIVVTGLKPNTTYVIWVRATRKSVGLSSGPSEPLIITTNPVIDPPVEQPVVPAFNYSLAGDTYVDLGWEYVPTYNYYIKYGTEDNINSAGQEIQITPEDLYESIYYRVGGLSPDTLYYFWIQAESVNESGETKRSLWSDSYSVRTLKYIPPDTPVGFGIKNSLDAITLNSITYEWMMEEGLEYIIEISRYYDYKEAVEYNVGEVSEYTVEGLLSNHRYYARLYAYDREKGLRSEPTYSVTVRTKSSSEDYDSGQDIDDAITGDFVEKDEKITDGVWNVRITGVNADRLLESVIKDKNPDYKIDLTNPPGKYKKIRMLVSDRVFMGFTRLKKNLIIATKESSIIIRPGTVTTEDSNPLAGGKRRIDYEIVISLPENFKTDVENMNFKKEVCNIEVGIRDLGYITTFDNLLKPLKFSVEYSDSSWYANGKTFGYVYDKNTSLWQKLNTSASYNGDRRKGEVFIETKKLGDIAIAEPAKDFFDDIYYHRFETAINNVASVYQLKSIEGRLFKPDLYATLGDTVKIMFDILGYQYSNNYMLEAAKAGLIENREVSRQVRNCTVDEVYEMMIKVYELKTGEVLGHKERQEFIKENGMVLVRENGRIAEGGSEITRGEVVWLLEKLLVYTGELY</sequence>
<gene>
    <name evidence="8" type="ORF">B9R14_03500</name>
</gene>
<comment type="caution">
    <text evidence="8">The sequence shown here is derived from an EMBL/GenBank/DDBJ whole genome shotgun (WGS) entry which is preliminary data.</text>
</comment>
<feature type="domain" description="Fibronectin type-III" evidence="7">
    <location>
        <begin position="799"/>
        <end position="902"/>
    </location>
</feature>
<dbReference type="EMBL" id="NEMB01000003">
    <property type="protein sequence ID" value="PQQ65920.1"/>
    <property type="molecule type" value="Genomic_DNA"/>
</dbReference>
<evidence type="ECO:0000256" key="5">
    <source>
        <dbReference type="ARBA" id="ARBA00023180"/>
    </source>
</evidence>
<evidence type="ECO:0000313" key="8">
    <source>
        <dbReference type="EMBL" id="PQQ65920.1"/>
    </source>
</evidence>
<accession>A0A2S8R7Z5</accession>
<dbReference type="SMART" id="SM00060">
    <property type="entry name" value="FN3"/>
    <property type="match status" value="4"/>
</dbReference>
<evidence type="ECO:0000256" key="2">
    <source>
        <dbReference type="ARBA" id="ARBA00022737"/>
    </source>
</evidence>
<dbReference type="CDD" id="cd00063">
    <property type="entry name" value="FN3"/>
    <property type="match status" value="3"/>
</dbReference>
<reference evidence="8 9" key="1">
    <citation type="journal article" date="2018" name="Syst. Appl. Microbiol.">
        <title>Characterization and high-quality draft genome sequence of Herbivorax saccincola A7, an anaerobic, alkaliphilic, thermophilic, cellulolytic, and xylanolytic bacterium.</title>
        <authorList>
            <person name="Aikawa S."/>
            <person name="Baramee S."/>
            <person name="Sermsathanaswadi J."/>
            <person name="Thianheng P."/>
            <person name="Tachaapaikoon C."/>
            <person name="Shikata A."/>
            <person name="Waeonukul R."/>
            <person name="Pason P."/>
            <person name="Ratanakhanokchai K."/>
            <person name="Kosugi A."/>
        </authorList>
    </citation>
    <scope>NUCLEOTIDE SEQUENCE [LARGE SCALE GENOMIC DNA]</scope>
    <source>
        <strain evidence="8 9">A7</strain>
    </source>
</reference>
<evidence type="ECO:0000256" key="6">
    <source>
        <dbReference type="SAM" id="MobiDB-lite"/>
    </source>
</evidence>
<keyword evidence="1" id="KW-0732">Signal</keyword>
<dbReference type="GO" id="GO:0009897">
    <property type="term" value="C:external side of plasma membrane"/>
    <property type="evidence" value="ECO:0007669"/>
    <property type="project" value="TreeGrafter"/>
</dbReference>
<keyword evidence="5" id="KW-0325">Glycoprotein</keyword>
<feature type="region of interest" description="Disordered" evidence="6">
    <location>
        <begin position="571"/>
        <end position="695"/>
    </location>
</feature>
<evidence type="ECO:0000313" key="9">
    <source>
        <dbReference type="Proteomes" id="UP000239720"/>
    </source>
</evidence>
<evidence type="ECO:0000256" key="4">
    <source>
        <dbReference type="ARBA" id="ARBA00023170"/>
    </source>
</evidence>
<dbReference type="PANTHER" id="PTHR23036">
    <property type="entry name" value="CYTOKINE RECEPTOR"/>
    <property type="match status" value="1"/>
</dbReference>